<evidence type="ECO:0000256" key="8">
    <source>
        <dbReference type="SAM" id="MobiDB-lite"/>
    </source>
</evidence>
<evidence type="ECO:0000256" key="4">
    <source>
        <dbReference type="ARBA" id="ARBA00022728"/>
    </source>
</evidence>
<reference evidence="10" key="1">
    <citation type="submission" date="2021-06" db="EMBL/GenBank/DDBJ databases">
        <authorList>
            <person name="Kallberg Y."/>
            <person name="Tangrot J."/>
            <person name="Rosling A."/>
        </authorList>
    </citation>
    <scope>NUCLEOTIDE SEQUENCE</scope>
    <source>
        <strain evidence="10">IA702</strain>
    </source>
</reference>
<dbReference type="Pfam" id="PF11708">
    <property type="entry name" value="Slu7"/>
    <property type="match status" value="1"/>
</dbReference>
<dbReference type="AlphaFoldDB" id="A0A9N8VSU6"/>
<organism evidence="10 11">
    <name type="scientific">Paraglomus occultum</name>
    <dbReference type="NCBI Taxonomy" id="144539"/>
    <lineage>
        <taxon>Eukaryota</taxon>
        <taxon>Fungi</taxon>
        <taxon>Fungi incertae sedis</taxon>
        <taxon>Mucoromycota</taxon>
        <taxon>Glomeromycotina</taxon>
        <taxon>Glomeromycetes</taxon>
        <taxon>Paraglomerales</taxon>
        <taxon>Paraglomeraceae</taxon>
        <taxon>Paraglomus</taxon>
    </lineage>
</organism>
<feature type="compositionally biased region" description="Basic and acidic residues" evidence="8">
    <location>
        <begin position="1"/>
        <end position="35"/>
    </location>
</feature>
<gene>
    <name evidence="10" type="ORF">POCULU_LOCUS570</name>
</gene>
<evidence type="ECO:0000313" key="10">
    <source>
        <dbReference type="EMBL" id="CAG8461237.1"/>
    </source>
</evidence>
<comment type="function">
    <text evidence="7">Involved in pre-mRNA splicing.</text>
</comment>
<dbReference type="OrthoDB" id="249612at2759"/>
<feature type="compositionally biased region" description="Basic and acidic residues" evidence="8">
    <location>
        <begin position="315"/>
        <end position="331"/>
    </location>
</feature>
<dbReference type="InterPro" id="IPR039974">
    <property type="entry name" value="Splicing_factor_SLU7"/>
</dbReference>
<keyword evidence="3 7" id="KW-0507">mRNA processing</keyword>
<keyword evidence="5 7" id="KW-0508">mRNA splicing</keyword>
<dbReference type="Proteomes" id="UP000789572">
    <property type="component" value="Unassembled WGS sequence"/>
</dbReference>
<feature type="compositionally biased region" description="Basic and acidic residues" evidence="8">
    <location>
        <begin position="93"/>
        <end position="107"/>
    </location>
</feature>
<dbReference type="InterPro" id="IPR021715">
    <property type="entry name" value="Slu7_dom"/>
</dbReference>
<protein>
    <recommendedName>
        <fullName evidence="7">Pre-mRNA-splicing factor SLU7</fullName>
    </recommendedName>
</protein>
<evidence type="ECO:0000256" key="3">
    <source>
        <dbReference type="ARBA" id="ARBA00022664"/>
    </source>
</evidence>
<evidence type="ECO:0000313" key="11">
    <source>
        <dbReference type="Proteomes" id="UP000789572"/>
    </source>
</evidence>
<evidence type="ECO:0000256" key="2">
    <source>
        <dbReference type="ARBA" id="ARBA00007203"/>
    </source>
</evidence>
<keyword evidence="11" id="KW-1185">Reference proteome</keyword>
<evidence type="ECO:0000256" key="7">
    <source>
        <dbReference type="RuleBase" id="RU367071"/>
    </source>
</evidence>
<evidence type="ECO:0000259" key="9">
    <source>
        <dbReference type="Pfam" id="PF11708"/>
    </source>
</evidence>
<sequence>MEYEKIEEARRKLKASELEKQSTTELAKKTGERGGEFSSDDEEEDEDKYAESSDMPGQKVNTKTRTTIRNLRIREDTAKYLRNLDPNSAYYDPKTRSMRDNPNKDMPAEDAVYAGDNFVRYSGDARQMANLQLFAWQAYEKGTDIHLQANPTQGELLHREYLTKKEKLKDSSKDSILATYGGEEHLDVPPKELLLAQTEHYVEYSRTGRVIKGQEKAKAKSKYEEDVYTNNHTSIWGSYWADGKWGYKCCRAFIKNSYCTGLAGIEAASSKNLRKGIIKEKADDDVNIHVKRKHLGEGDVQLDSKKLKKAIENETKRQAKLSREETDDRKRPYNSAFMGKDSKVDKEITEEELEAYRLKKLSHEDPMANYVDEEDL</sequence>
<dbReference type="GO" id="GO:0000398">
    <property type="term" value="P:mRNA splicing, via spliceosome"/>
    <property type="evidence" value="ECO:0007669"/>
    <property type="project" value="UniProtKB-UniRule"/>
</dbReference>
<dbReference type="GO" id="GO:0030628">
    <property type="term" value="F:pre-mRNA 3'-splice site binding"/>
    <property type="evidence" value="ECO:0007669"/>
    <property type="project" value="UniProtKB-UniRule"/>
</dbReference>
<evidence type="ECO:0000256" key="5">
    <source>
        <dbReference type="ARBA" id="ARBA00023187"/>
    </source>
</evidence>
<keyword evidence="4 7" id="KW-0747">Spliceosome</keyword>
<dbReference type="EMBL" id="CAJVPJ010000030">
    <property type="protein sequence ID" value="CAG8461237.1"/>
    <property type="molecule type" value="Genomic_DNA"/>
</dbReference>
<name>A0A9N8VSU6_9GLOM</name>
<comment type="similarity">
    <text evidence="2 7">Belongs to the SLU7 family.</text>
</comment>
<evidence type="ECO:0000256" key="1">
    <source>
        <dbReference type="ARBA" id="ARBA00004123"/>
    </source>
</evidence>
<feature type="domain" description="Pre-mRNA-splicing factor SLU7" evidence="9">
    <location>
        <begin position="2"/>
        <end position="238"/>
    </location>
</feature>
<feature type="region of interest" description="Disordered" evidence="8">
    <location>
        <begin position="315"/>
        <end position="341"/>
    </location>
</feature>
<feature type="region of interest" description="Disordered" evidence="8">
    <location>
        <begin position="1"/>
        <end position="64"/>
    </location>
</feature>
<dbReference type="PANTHER" id="PTHR12942:SF2">
    <property type="entry name" value="PRE-MRNA-SPLICING FACTOR SLU7"/>
    <property type="match status" value="1"/>
</dbReference>
<comment type="caution">
    <text evidence="10">The sequence shown here is derived from an EMBL/GenBank/DDBJ whole genome shotgun (WGS) entry which is preliminary data.</text>
</comment>
<evidence type="ECO:0000256" key="6">
    <source>
        <dbReference type="ARBA" id="ARBA00023242"/>
    </source>
</evidence>
<feature type="region of interest" description="Disordered" evidence="8">
    <location>
        <begin position="85"/>
        <end position="107"/>
    </location>
</feature>
<keyword evidence="6 7" id="KW-0539">Nucleus</keyword>
<accession>A0A9N8VSU6</accession>
<comment type="subcellular location">
    <subcellularLocation>
        <location evidence="1 7">Nucleus</location>
    </subcellularLocation>
</comment>
<dbReference type="GO" id="GO:0005681">
    <property type="term" value="C:spliceosomal complex"/>
    <property type="evidence" value="ECO:0007669"/>
    <property type="project" value="UniProtKB-UniRule"/>
</dbReference>
<proteinExistence type="inferred from homology"/>
<feature type="compositionally biased region" description="Acidic residues" evidence="8">
    <location>
        <begin position="38"/>
        <end position="48"/>
    </location>
</feature>
<comment type="subunit">
    <text evidence="7">Associated with the spliceosome.</text>
</comment>
<dbReference type="PANTHER" id="PTHR12942">
    <property type="entry name" value="STEP II SPLICING FACTOR SLU7"/>
    <property type="match status" value="1"/>
</dbReference>